<evidence type="ECO:0000313" key="1">
    <source>
        <dbReference type="EMBL" id="RMU46083.1"/>
    </source>
</evidence>
<reference evidence="1 2" key="1">
    <citation type="submission" date="2018-08" db="EMBL/GenBank/DDBJ databases">
        <title>Recombination of ecologically and evolutionarily significant loci maintains genetic cohesion in the Pseudomonas syringae species complex.</title>
        <authorList>
            <person name="Dillon M."/>
            <person name="Thakur S."/>
            <person name="Almeida R.N.D."/>
            <person name="Weir B.S."/>
            <person name="Guttman D.S."/>
        </authorList>
    </citation>
    <scope>NUCLEOTIDE SEQUENCE [LARGE SCALE GENOMIC DNA]</scope>
    <source>
        <strain evidence="1 2">ICMP 14479</strain>
    </source>
</reference>
<sequence length="93" mass="9928">MALKIAAVIARLAPDEKPLRSFLSAKSETAQLAGGIKQGLLVNHLHFGQLAPDDAGLGTDQCALKCIECSGVGFRDRGPSLNVHLTHHHQLDH</sequence>
<dbReference type="AlphaFoldDB" id="A0A3M5UKN6"/>
<accession>A0A3M5UKN6</accession>
<name>A0A3M5UKN6_PSESX</name>
<comment type="caution">
    <text evidence="1">The sequence shown here is derived from an EMBL/GenBank/DDBJ whole genome shotgun (WGS) entry which is preliminary data.</text>
</comment>
<dbReference type="EMBL" id="RBUA01001298">
    <property type="protein sequence ID" value="RMU46083.1"/>
    <property type="molecule type" value="Genomic_DNA"/>
</dbReference>
<proteinExistence type="predicted"/>
<gene>
    <name evidence="1" type="ORF">ALP29_201413</name>
</gene>
<evidence type="ECO:0000313" key="2">
    <source>
        <dbReference type="Proteomes" id="UP000280395"/>
    </source>
</evidence>
<dbReference type="Proteomes" id="UP000280395">
    <property type="component" value="Unassembled WGS sequence"/>
</dbReference>
<organism evidence="1 2">
    <name type="scientific">Pseudomonas syringae pv. avii</name>
    <dbReference type="NCBI Taxonomy" id="663959"/>
    <lineage>
        <taxon>Bacteria</taxon>
        <taxon>Pseudomonadati</taxon>
        <taxon>Pseudomonadota</taxon>
        <taxon>Gammaproteobacteria</taxon>
        <taxon>Pseudomonadales</taxon>
        <taxon>Pseudomonadaceae</taxon>
        <taxon>Pseudomonas</taxon>
        <taxon>Pseudomonas syringae</taxon>
    </lineage>
</organism>
<protein>
    <submittedName>
        <fullName evidence="1">Uncharacterized protein</fullName>
    </submittedName>
</protein>